<keyword evidence="3" id="KW-0119">Carbohydrate metabolism</keyword>
<dbReference type="Gene3D" id="1.10.10.10">
    <property type="entry name" value="Winged helix-like DNA-binding domain superfamily/Winged helix DNA-binding domain"/>
    <property type="match status" value="1"/>
</dbReference>
<dbReference type="InterPro" id="IPR036388">
    <property type="entry name" value="WH-like_DNA-bd_sf"/>
</dbReference>
<reference evidence="4 5" key="1">
    <citation type="submission" date="2016-10" db="EMBL/GenBank/DDBJ databases">
        <authorList>
            <person name="de Groot N.N."/>
        </authorList>
    </citation>
    <scope>NUCLEOTIDE SEQUENCE [LARGE SCALE GENOMIC DNA]</scope>
    <source>
        <strain evidence="4 5">CGMCC 1.10449</strain>
    </source>
</reference>
<dbReference type="GO" id="GO:0042732">
    <property type="term" value="P:D-xylose metabolic process"/>
    <property type="evidence" value="ECO:0007669"/>
    <property type="project" value="UniProtKB-KW"/>
</dbReference>
<proteinExistence type="inferred from homology"/>
<dbReference type="SUPFAM" id="SSF46785">
    <property type="entry name" value="Winged helix' DNA-binding domain"/>
    <property type="match status" value="1"/>
</dbReference>
<dbReference type="STRING" id="553311.SAMN05216231_0858"/>
<dbReference type="Gene3D" id="3.30.420.40">
    <property type="match status" value="2"/>
</dbReference>
<dbReference type="CDD" id="cd24076">
    <property type="entry name" value="ASKHA_ATPase_ROK_BsXylR-like"/>
    <property type="match status" value="1"/>
</dbReference>
<dbReference type="SUPFAM" id="SSF53067">
    <property type="entry name" value="Actin-like ATPase domain"/>
    <property type="match status" value="1"/>
</dbReference>
<evidence type="ECO:0000313" key="5">
    <source>
        <dbReference type="Proteomes" id="UP000199444"/>
    </source>
</evidence>
<keyword evidence="3" id="KW-0859">Xylose metabolism</keyword>
<evidence type="ECO:0000256" key="2">
    <source>
        <dbReference type="ARBA" id="ARBA00006479"/>
    </source>
</evidence>
<keyword evidence="5" id="KW-1185">Reference proteome</keyword>
<evidence type="ECO:0000256" key="1">
    <source>
        <dbReference type="ARBA" id="ARBA00002486"/>
    </source>
</evidence>
<dbReference type="EMBL" id="FNKD01000001">
    <property type="protein sequence ID" value="SDQ18740.1"/>
    <property type="molecule type" value="Genomic_DNA"/>
</dbReference>
<dbReference type="PANTHER" id="PTHR18964">
    <property type="entry name" value="ROK (REPRESSOR, ORF, KINASE) FAMILY"/>
    <property type="match status" value="1"/>
</dbReference>
<sequence>MGINQTWNQFVVKKGNKSLVLHTIKVSSPSSRADVAHKTGLNKGTVSSLVNELLQEQLITESGPGQSSGGRRPVMLHFNQIAGFSIGIDLGVNYLLGTLTDLQGNICYEKKINYSQLSYEELEKRLVEVIDFLTNSAPSSPYGIVGIGIGVPGTVSTNGEVLLAPNLGWKNVDLKTVIEEKYDVPVTIENEANAGAYGEKKFGVGKTVDNIIYISAGIGIGVGLILNGELFKGSKGFSGELGHMTIQSNGLKCRCGNEGCWELYASEQALLNEAKQLGIYPEGNNELTLEDINKLAEANNPDAIQLFEKIGDYLGIGVNNIINIFNPDQIIIGNRIATSEKWLKKTLENRMKTHTLWYQHSDLNIYFSELNIHSTALGVAAITAEKFLNVNFEKKALEV</sequence>
<dbReference type="AlphaFoldDB" id="A0A1H0YUD6"/>
<dbReference type="InterPro" id="IPR043129">
    <property type="entry name" value="ATPase_NBD"/>
</dbReference>
<dbReference type="InterPro" id="IPR036390">
    <property type="entry name" value="WH_DNA-bd_sf"/>
</dbReference>
<protein>
    <submittedName>
        <fullName evidence="4">Xylose repressor, XylR</fullName>
    </submittedName>
</protein>
<organism evidence="4 5">
    <name type="scientific">Virgibacillus salinus</name>
    <dbReference type="NCBI Taxonomy" id="553311"/>
    <lineage>
        <taxon>Bacteria</taxon>
        <taxon>Bacillati</taxon>
        <taxon>Bacillota</taxon>
        <taxon>Bacilli</taxon>
        <taxon>Bacillales</taxon>
        <taxon>Bacillaceae</taxon>
        <taxon>Virgibacillus</taxon>
    </lineage>
</organism>
<accession>A0A1H0YUD6</accession>
<gene>
    <name evidence="4" type="ORF">SAMN05216231_0858</name>
</gene>
<dbReference type="Proteomes" id="UP000199444">
    <property type="component" value="Unassembled WGS sequence"/>
</dbReference>
<dbReference type="Pfam" id="PF00480">
    <property type="entry name" value="ROK"/>
    <property type="match status" value="1"/>
</dbReference>
<evidence type="ECO:0000313" key="4">
    <source>
        <dbReference type="EMBL" id="SDQ18740.1"/>
    </source>
</evidence>
<name>A0A1H0YUD6_9BACI</name>
<dbReference type="PANTHER" id="PTHR18964:SF149">
    <property type="entry name" value="BIFUNCTIONAL UDP-N-ACETYLGLUCOSAMINE 2-EPIMERASE_N-ACETYLMANNOSAMINE KINASE"/>
    <property type="match status" value="1"/>
</dbReference>
<evidence type="ECO:0000256" key="3">
    <source>
        <dbReference type="ARBA" id="ARBA00022629"/>
    </source>
</evidence>
<comment type="function">
    <text evidence="1">Transcriptional repressor of xylose-utilizing enzymes.</text>
</comment>
<dbReference type="RefSeq" id="WP_092491703.1">
    <property type="nucleotide sequence ID" value="NZ_FNKD01000001.1"/>
</dbReference>
<comment type="similarity">
    <text evidence="2">Belongs to the ROK (NagC/XylR) family.</text>
</comment>
<dbReference type="InterPro" id="IPR000600">
    <property type="entry name" value="ROK"/>
</dbReference>